<sequence>MEKVVVEQLAERISALLREKLGARGSSLEARVQWAGRGLPRRVRQAAMELVNAERMAQDPKMRLRLDPQQVSAAYNTCLTHLDAIDAKAMKAKRIFGFLATLIIQIVLIGAAAVALLRWRGYL</sequence>
<protein>
    <submittedName>
        <fullName evidence="2">Uncharacterized protein</fullName>
    </submittedName>
</protein>
<dbReference type="EMBL" id="FNOI01000001">
    <property type="protein sequence ID" value="SDW18591.1"/>
    <property type="molecule type" value="Genomic_DNA"/>
</dbReference>
<gene>
    <name evidence="2" type="ORF">SAMN04488001_0499</name>
</gene>
<keyword evidence="1" id="KW-0812">Transmembrane</keyword>
<accession>A0A1H2RGR8</accession>
<feature type="transmembrane region" description="Helical" evidence="1">
    <location>
        <begin position="95"/>
        <end position="117"/>
    </location>
</feature>
<keyword evidence="1" id="KW-1133">Transmembrane helix</keyword>
<dbReference type="Proteomes" id="UP000199441">
    <property type="component" value="Unassembled WGS sequence"/>
</dbReference>
<dbReference type="RefSeq" id="WP_089943882.1">
    <property type="nucleotide sequence ID" value="NZ_FNOI01000001.1"/>
</dbReference>
<keyword evidence="1" id="KW-0472">Membrane</keyword>
<dbReference type="STRING" id="670155.SAMN04488001_0499"/>
<reference evidence="3" key="1">
    <citation type="submission" date="2016-10" db="EMBL/GenBank/DDBJ databases">
        <authorList>
            <person name="Varghese N."/>
            <person name="Submissions S."/>
        </authorList>
    </citation>
    <scope>NUCLEOTIDE SEQUENCE [LARGE SCALE GENOMIC DNA]</scope>
    <source>
        <strain evidence="3">DSM 26922</strain>
    </source>
</reference>
<dbReference type="AlphaFoldDB" id="A0A1H2RGR8"/>
<evidence type="ECO:0000313" key="3">
    <source>
        <dbReference type="Proteomes" id="UP000199441"/>
    </source>
</evidence>
<evidence type="ECO:0000313" key="2">
    <source>
        <dbReference type="EMBL" id="SDW18591.1"/>
    </source>
</evidence>
<keyword evidence="3" id="KW-1185">Reference proteome</keyword>
<name>A0A1H2RGR8_9RHOB</name>
<organism evidence="2 3">
    <name type="scientific">Litoreibacter albidus</name>
    <dbReference type="NCBI Taxonomy" id="670155"/>
    <lineage>
        <taxon>Bacteria</taxon>
        <taxon>Pseudomonadati</taxon>
        <taxon>Pseudomonadota</taxon>
        <taxon>Alphaproteobacteria</taxon>
        <taxon>Rhodobacterales</taxon>
        <taxon>Roseobacteraceae</taxon>
        <taxon>Litoreibacter</taxon>
    </lineage>
</organism>
<evidence type="ECO:0000256" key="1">
    <source>
        <dbReference type="SAM" id="Phobius"/>
    </source>
</evidence>
<dbReference type="OrthoDB" id="7691751at2"/>
<proteinExistence type="predicted"/>